<feature type="transmembrane region" description="Helical" evidence="1">
    <location>
        <begin position="20"/>
        <end position="38"/>
    </location>
</feature>
<gene>
    <name evidence="2" type="ORF">FK178_10075</name>
</gene>
<evidence type="ECO:0000256" key="1">
    <source>
        <dbReference type="SAM" id="Phobius"/>
    </source>
</evidence>
<organism evidence="2 3">
    <name type="scientific">Antarcticibacterium arcticum</name>
    <dbReference type="NCBI Taxonomy" id="2585771"/>
    <lineage>
        <taxon>Bacteria</taxon>
        <taxon>Pseudomonadati</taxon>
        <taxon>Bacteroidota</taxon>
        <taxon>Flavobacteriia</taxon>
        <taxon>Flavobacteriales</taxon>
        <taxon>Flavobacteriaceae</taxon>
        <taxon>Antarcticibacterium</taxon>
    </lineage>
</organism>
<name>A0A5B8YMK3_9FLAO</name>
<dbReference type="AlphaFoldDB" id="A0A5B8YMK3"/>
<evidence type="ECO:0000313" key="2">
    <source>
        <dbReference type="EMBL" id="QED38047.1"/>
    </source>
</evidence>
<dbReference type="OrthoDB" id="9803163at2"/>
<dbReference type="KEGG" id="anp:FK178_10075"/>
<accession>A0A5B8YMK3</accession>
<keyword evidence="1" id="KW-0812">Transmembrane</keyword>
<dbReference type="RefSeq" id="WP_146834377.1">
    <property type="nucleotide sequence ID" value="NZ_CP042476.1"/>
</dbReference>
<feature type="transmembrane region" description="Helical" evidence="1">
    <location>
        <begin position="87"/>
        <end position="106"/>
    </location>
</feature>
<feature type="transmembrane region" description="Helical" evidence="1">
    <location>
        <begin position="126"/>
        <end position="147"/>
    </location>
</feature>
<evidence type="ECO:0008006" key="4">
    <source>
        <dbReference type="Google" id="ProtNLM"/>
    </source>
</evidence>
<feature type="transmembrane region" description="Helical" evidence="1">
    <location>
        <begin position="167"/>
        <end position="184"/>
    </location>
</feature>
<keyword evidence="1" id="KW-1133">Transmembrane helix</keyword>
<protein>
    <recommendedName>
        <fullName evidence="4">DUF998 domain-containing protein</fullName>
    </recommendedName>
</protein>
<sequence>MGKFKRNDVFTYRRLRRAIGYLGVSLPVILVILSVFSFFNTGLQPSVSHYYYTNLREIFTGTLCAVGFFLIRYKGHGNPSFWKNDQALTNIAGIMALGVALIPVNPELDQVKVYSLIPYNYEWLGWLHYGFAAILFAVFAILAINVFTIGQKPNKNIPLSSLNENNIYRFCGISIIFLIVMVPVSEWRDLFKYSTLVLEAYALFVFGVAWLIKGRALGDEGKIGQKLYRENNTEDTEKEEPEPK</sequence>
<reference evidence="2 3" key="1">
    <citation type="submission" date="2019-08" db="EMBL/GenBank/DDBJ databases">
        <title>Antarcticibacterium arcticum sp. nov., a bacterium isolated from marine sediment of the Canadian Beaufort Sea.</title>
        <authorList>
            <person name="Lee Y.M."/>
            <person name="Baek K."/>
            <person name="Lee D.-H."/>
            <person name="Shin S.C."/>
            <person name="Jin Y.K."/>
            <person name="Park Y."/>
        </authorList>
    </citation>
    <scope>NUCLEOTIDE SEQUENCE [LARGE SCALE GENOMIC DNA]</scope>
    <source>
        <strain evidence="2 3">PAMC 28998</strain>
    </source>
</reference>
<dbReference type="Proteomes" id="UP000321954">
    <property type="component" value="Chromosome"/>
</dbReference>
<evidence type="ECO:0000313" key="3">
    <source>
        <dbReference type="Proteomes" id="UP000321954"/>
    </source>
</evidence>
<feature type="transmembrane region" description="Helical" evidence="1">
    <location>
        <begin position="190"/>
        <end position="212"/>
    </location>
</feature>
<proteinExistence type="predicted"/>
<dbReference type="EMBL" id="CP042476">
    <property type="protein sequence ID" value="QED38047.1"/>
    <property type="molecule type" value="Genomic_DNA"/>
</dbReference>
<feature type="transmembrane region" description="Helical" evidence="1">
    <location>
        <begin position="58"/>
        <end position="75"/>
    </location>
</feature>
<keyword evidence="1" id="KW-0472">Membrane</keyword>
<keyword evidence="3" id="KW-1185">Reference proteome</keyword>